<comment type="similarity">
    <text evidence="2">Belongs to the HMGB family.</text>
</comment>
<protein>
    <recommendedName>
        <fullName evidence="7">HMG box domain-containing protein</fullName>
    </recommendedName>
</protein>
<comment type="subcellular location">
    <subcellularLocation>
        <location evidence="1">Nucleus</location>
    </subcellularLocation>
</comment>
<dbReference type="GO" id="GO:0000785">
    <property type="term" value="C:chromatin"/>
    <property type="evidence" value="ECO:0007669"/>
    <property type="project" value="UniProtKB-ARBA"/>
</dbReference>
<evidence type="ECO:0000313" key="9">
    <source>
        <dbReference type="Proteomes" id="UP001172457"/>
    </source>
</evidence>
<evidence type="ECO:0000256" key="1">
    <source>
        <dbReference type="ARBA" id="ARBA00004123"/>
    </source>
</evidence>
<dbReference type="EMBL" id="JARYMX010000005">
    <property type="protein sequence ID" value="KAJ9548889.1"/>
    <property type="molecule type" value="Genomic_DNA"/>
</dbReference>
<comment type="caution">
    <text evidence="8">The sequence shown here is derived from an EMBL/GenBank/DDBJ whole genome shotgun (WGS) entry which is preliminary data.</text>
</comment>
<dbReference type="Pfam" id="PF00505">
    <property type="entry name" value="HMG_box"/>
    <property type="match status" value="1"/>
</dbReference>
<organism evidence="8 9">
    <name type="scientific">Centaurea solstitialis</name>
    <name type="common">yellow star-thistle</name>
    <dbReference type="NCBI Taxonomy" id="347529"/>
    <lineage>
        <taxon>Eukaryota</taxon>
        <taxon>Viridiplantae</taxon>
        <taxon>Streptophyta</taxon>
        <taxon>Embryophyta</taxon>
        <taxon>Tracheophyta</taxon>
        <taxon>Spermatophyta</taxon>
        <taxon>Magnoliopsida</taxon>
        <taxon>eudicotyledons</taxon>
        <taxon>Gunneridae</taxon>
        <taxon>Pentapetalae</taxon>
        <taxon>asterids</taxon>
        <taxon>campanulids</taxon>
        <taxon>Asterales</taxon>
        <taxon>Asteraceae</taxon>
        <taxon>Carduoideae</taxon>
        <taxon>Cardueae</taxon>
        <taxon>Centaureinae</taxon>
        <taxon>Centaurea</taxon>
    </lineage>
</organism>
<feature type="DNA-binding region" description="HMG box" evidence="5">
    <location>
        <begin position="64"/>
        <end position="133"/>
    </location>
</feature>
<keyword evidence="9" id="KW-1185">Reference proteome</keyword>
<gene>
    <name evidence="8" type="ORF">OSB04_021432</name>
</gene>
<feature type="domain" description="HMG box" evidence="7">
    <location>
        <begin position="64"/>
        <end position="133"/>
    </location>
</feature>
<dbReference type="GO" id="GO:0005634">
    <property type="term" value="C:nucleus"/>
    <property type="evidence" value="ECO:0007669"/>
    <property type="project" value="UniProtKB-SubCell"/>
</dbReference>
<dbReference type="SMART" id="SM00398">
    <property type="entry name" value="HMG"/>
    <property type="match status" value="1"/>
</dbReference>
<dbReference type="GO" id="GO:0006325">
    <property type="term" value="P:chromatin organization"/>
    <property type="evidence" value="ECO:0007669"/>
    <property type="project" value="UniProtKB-ARBA"/>
</dbReference>
<evidence type="ECO:0000313" key="8">
    <source>
        <dbReference type="EMBL" id="KAJ9548889.1"/>
    </source>
</evidence>
<dbReference type="GO" id="GO:0030527">
    <property type="term" value="F:structural constituent of chromatin"/>
    <property type="evidence" value="ECO:0007669"/>
    <property type="project" value="UniProtKB-ARBA"/>
</dbReference>
<dbReference type="GO" id="GO:0003677">
    <property type="term" value="F:DNA binding"/>
    <property type="evidence" value="ECO:0007669"/>
    <property type="project" value="UniProtKB-UniRule"/>
</dbReference>
<accession>A0AA38SVT6</accession>
<dbReference type="GO" id="GO:0003682">
    <property type="term" value="F:chromatin binding"/>
    <property type="evidence" value="ECO:0007669"/>
    <property type="project" value="UniProtKB-ARBA"/>
</dbReference>
<dbReference type="PROSITE" id="PS50118">
    <property type="entry name" value="HMG_BOX_2"/>
    <property type="match status" value="1"/>
</dbReference>
<dbReference type="Gene3D" id="1.10.30.10">
    <property type="entry name" value="High mobility group box domain"/>
    <property type="match status" value="1"/>
</dbReference>
<feature type="region of interest" description="Disordered" evidence="6">
    <location>
        <begin position="37"/>
        <end position="68"/>
    </location>
</feature>
<keyword evidence="4 5" id="KW-0539">Nucleus</keyword>
<feature type="compositionally biased region" description="Basic residues" evidence="6">
    <location>
        <begin position="37"/>
        <end position="56"/>
    </location>
</feature>
<evidence type="ECO:0000259" key="7">
    <source>
        <dbReference type="PROSITE" id="PS50118"/>
    </source>
</evidence>
<dbReference type="SUPFAM" id="SSF47095">
    <property type="entry name" value="HMG-box"/>
    <property type="match status" value="1"/>
</dbReference>
<evidence type="ECO:0000256" key="6">
    <source>
        <dbReference type="SAM" id="MobiDB-lite"/>
    </source>
</evidence>
<dbReference type="InterPro" id="IPR031061">
    <property type="entry name" value="HMGB_plant"/>
</dbReference>
<keyword evidence="3 5" id="KW-0238">DNA-binding</keyword>
<evidence type="ECO:0000256" key="3">
    <source>
        <dbReference type="ARBA" id="ARBA00023125"/>
    </source>
</evidence>
<feature type="compositionally biased region" description="Basic and acidic residues" evidence="6">
    <location>
        <begin position="112"/>
        <end position="127"/>
    </location>
</feature>
<dbReference type="PANTHER" id="PTHR46261">
    <property type="entry name" value="HIGH MOBILITY GROUP B PROTEIN 4-RELATED"/>
    <property type="match status" value="1"/>
</dbReference>
<evidence type="ECO:0000256" key="2">
    <source>
        <dbReference type="ARBA" id="ARBA00008774"/>
    </source>
</evidence>
<dbReference type="PANTHER" id="PTHR46261:SF1">
    <property type="entry name" value="HIGH MOBILITY GROUP B PROTEIN 1"/>
    <property type="match status" value="1"/>
</dbReference>
<dbReference type="InterPro" id="IPR009071">
    <property type="entry name" value="HMG_box_dom"/>
</dbReference>
<dbReference type="Proteomes" id="UP001172457">
    <property type="component" value="Chromosome 5"/>
</dbReference>
<sequence length="165" mass="18154">MKGAKGKGTAKRDALKPVDDKITVLVTNVNHYSFRKVGKRKAPAKAVGKSKAKGGKAAKDPNKPKRPPSAFFVFLEEFRQTFKKENPTIKAVSAVGKAGGEKWKSLTAAEKAPYEAKAAKRKSEYEKQMNAYNKKQESDVEDDESDKSKSEVDEESAQVSALFRS</sequence>
<dbReference type="AlphaFoldDB" id="A0AA38SVT6"/>
<name>A0AA38SVT6_9ASTR</name>
<evidence type="ECO:0000256" key="4">
    <source>
        <dbReference type="ARBA" id="ARBA00023242"/>
    </source>
</evidence>
<feature type="region of interest" description="Disordered" evidence="6">
    <location>
        <begin position="111"/>
        <end position="165"/>
    </location>
</feature>
<evidence type="ECO:0000256" key="5">
    <source>
        <dbReference type="PROSITE-ProRule" id="PRU00267"/>
    </source>
</evidence>
<dbReference type="InterPro" id="IPR036910">
    <property type="entry name" value="HMG_box_dom_sf"/>
</dbReference>
<proteinExistence type="inferred from homology"/>
<dbReference type="CDD" id="cd22005">
    <property type="entry name" value="HMG-box_AtHMGB1-like"/>
    <property type="match status" value="1"/>
</dbReference>
<reference evidence="8" key="1">
    <citation type="submission" date="2023-03" db="EMBL/GenBank/DDBJ databases">
        <title>Chromosome-scale reference genome and RAD-based genetic map of yellow starthistle (Centaurea solstitialis) reveal putative structural variation and QTLs associated with invader traits.</title>
        <authorList>
            <person name="Reatini B."/>
            <person name="Cang F.A."/>
            <person name="Jiang Q."/>
            <person name="Mckibben M.T.W."/>
            <person name="Barker M.S."/>
            <person name="Rieseberg L.H."/>
            <person name="Dlugosch K.M."/>
        </authorList>
    </citation>
    <scope>NUCLEOTIDE SEQUENCE</scope>
    <source>
        <strain evidence="8">CAN-66</strain>
        <tissue evidence="8">Leaf</tissue>
    </source>
</reference>